<gene>
    <name evidence="2" type="ORF">SAMN06296058_1255</name>
</gene>
<feature type="transmembrane region" description="Helical" evidence="1">
    <location>
        <begin position="16"/>
        <end position="37"/>
    </location>
</feature>
<dbReference type="STRING" id="428993.SAMN06296058_1255"/>
<dbReference type="EMBL" id="FUZV01000001">
    <property type="protein sequence ID" value="SKC57210.1"/>
    <property type="molecule type" value="Genomic_DNA"/>
</dbReference>
<keyword evidence="1" id="KW-0812">Transmembrane</keyword>
<dbReference type="Proteomes" id="UP000190341">
    <property type="component" value="Unassembled WGS sequence"/>
</dbReference>
<evidence type="ECO:0000313" key="2">
    <source>
        <dbReference type="EMBL" id="SKC57210.1"/>
    </source>
</evidence>
<reference evidence="2 3" key="1">
    <citation type="submission" date="2017-02" db="EMBL/GenBank/DDBJ databases">
        <authorList>
            <person name="Peterson S.W."/>
        </authorList>
    </citation>
    <scope>NUCLEOTIDE SEQUENCE [LARGE SCALE GENOMIC DNA]</scope>
    <source>
        <strain evidence="2 3">P15</strain>
    </source>
</reference>
<sequence length="100" mass="11296">MSEQNMKLEKAAENTLARFVVQLITPVLLGLIAWLGARQLSAIETKQDSLAEEQAQQSRKTTAIASDVRDLNTRFDVMAVRRLDELEKRVDRVEQATKTP</sequence>
<dbReference type="RefSeq" id="WP_079723570.1">
    <property type="nucleotide sequence ID" value="NZ_BMCL01000002.1"/>
</dbReference>
<accession>A0A1T5K0Z0</accession>
<keyword evidence="1" id="KW-0472">Membrane</keyword>
<dbReference type="AlphaFoldDB" id="A0A1T5K0Z0"/>
<name>A0A1T5K0Z0_9GAMM</name>
<dbReference type="OrthoDB" id="6059157at2"/>
<evidence type="ECO:0000313" key="3">
    <source>
        <dbReference type="Proteomes" id="UP000190341"/>
    </source>
</evidence>
<organism evidence="2 3">
    <name type="scientific">Pseudoxanthomonas indica</name>
    <dbReference type="NCBI Taxonomy" id="428993"/>
    <lineage>
        <taxon>Bacteria</taxon>
        <taxon>Pseudomonadati</taxon>
        <taxon>Pseudomonadota</taxon>
        <taxon>Gammaproteobacteria</taxon>
        <taxon>Lysobacterales</taxon>
        <taxon>Lysobacteraceae</taxon>
        <taxon>Pseudoxanthomonas</taxon>
    </lineage>
</organism>
<keyword evidence="3" id="KW-1185">Reference proteome</keyword>
<evidence type="ECO:0000256" key="1">
    <source>
        <dbReference type="SAM" id="Phobius"/>
    </source>
</evidence>
<keyword evidence="1" id="KW-1133">Transmembrane helix</keyword>
<protein>
    <submittedName>
        <fullName evidence="2">Uncharacterized protein</fullName>
    </submittedName>
</protein>
<proteinExistence type="predicted"/>